<accession>A0A0E3NGL7</accession>
<evidence type="ECO:0000313" key="2">
    <source>
        <dbReference type="Proteomes" id="UP000056925"/>
    </source>
</evidence>
<dbReference type="KEGG" id="mthe:MSTHC_2021"/>
<dbReference type="GeneID" id="41603385"/>
<dbReference type="HOGENOM" id="CLU_2679008_0_0_2"/>
<dbReference type="AlphaFoldDB" id="A0A0E3NGL7"/>
<dbReference type="EMBL" id="CP009502">
    <property type="protein sequence ID" value="AKB16339.1"/>
    <property type="molecule type" value="Genomic_DNA"/>
</dbReference>
<name>A0A0E3NGL7_METTE</name>
<sequence>MSSTTRGYLPSILLFIYTHPVLKTRNFGSNLIDKETKITAGRFATSPAIYGDRIVWMGNPYDIIVMISECTNSH</sequence>
<gene>
    <name evidence="1" type="ORF">MSTHC_2021</name>
</gene>
<organism evidence="1 2">
    <name type="scientific">Methanosarcina thermophila CHTI-55</name>
    <dbReference type="NCBI Taxonomy" id="1434121"/>
    <lineage>
        <taxon>Archaea</taxon>
        <taxon>Methanobacteriati</taxon>
        <taxon>Methanobacteriota</taxon>
        <taxon>Stenosarchaea group</taxon>
        <taxon>Methanomicrobia</taxon>
        <taxon>Methanosarcinales</taxon>
        <taxon>Methanosarcinaceae</taxon>
        <taxon>Methanosarcina</taxon>
    </lineage>
</organism>
<proteinExistence type="predicted"/>
<dbReference type="PATRIC" id="fig|1434121.4.peg.2462"/>
<reference evidence="1 2" key="1">
    <citation type="submission" date="2014-07" db="EMBL/GenBank/DDBJ databases">
        <title>Methanogenic archaea and the global carbon cycle.</title>
        <authorList>
            <person name="Henriksen J.R."/>
            <person name="Luke J."/>
            <person name="Reinhart S."/>
            <person name="Benedict M.N."/>
            <person name="Youngblut N.D."/>
            <person name="Metcalf M.E."/>
            <person name="Whitaker R.J."/>
            <person name="Metcalf W.W."/>
        </authorList>
    </citation>
    <scope>NUCLEOTIDE SEQUENCE [LARGE SCALE GENOMIC DNA]</scope>
    <source>
        <strain evidence="1 2">CHTI-55</strain>
    </source>
</reference>
<dbReference type="RefSeq" id="WP_148704511.1">
    <property type="nucleotide sequence ID" value="NZ_CP009502.1"/>
</dbReference>
<evidence type="ECO:0000313" key="1">
    <source>
        <dbReference type="EMBL" id="AKB16339.1"/>
    </source>
</evidence>
<protein>
    <submittedName>
        <fullName evidence="1">Uncharacterized protein</fullName>
    </submittedName>
</protein>
<dbReference type="Proteomes" id="UP000056925">
    <property type="component" value="Chromosome"/>
</dbReference>